<evidence type="ECO:0000256" key="2">
    <source>
        <dbReference type="SAM" id="Phobius"/>
    </source>
</evidence>
<feature type="compositionally biased region" description="Acidic residues" evidence="1">
    <location>
        <begin position="10"/>
        <end position="21"/>
    </location>
</feature>
<evidence type="ECO:0000313" key="3">
    <source>
        <dbReference type="EMBL" id="RCH56568.1"/>
    </source>
</evidence>
<name>A0A367GTR7_9SPHI</name>
<proteinExistence type="predicted"/>
<dbReference type="Proteomes" id="UP000253209">
    <property type="component" value="Unassembled WGS sequence"/>
</dbReference>
<keyword evidence="2" id="KW-0812">Transmembrane</keyword>
<keyword evidence="2" id="KW-0472">Membrane</keyword>
<comment type="caution">
    <text evidence="3">The sequence shown here is derived from an EMBL/GenBank/DDBJ whole genome shotgun (WGS) entry which is preliminary data.</text>
</comment>
<evidence type="ECO:0000256" key="1">
    <source>
        <dbReference type="SAM" id="MobiDB-lite"/>
    </source>
</evidence>
<protein>
    <submittedName>
        <fullName evidence="3">Uncharacterized protein</fullName>
    </submittedName>
</protein>
<organism evidence="3 4">
    <name type="scientific">Mucilaginibacter hurinus</name>
    <dbReference type="NCBI Taxonomy" id="2201324"/>
    <lineage>
        <taxon>Bacteria</taxon>
        <taxon>Pseudomonadati</taxon>
        <taxon>Bacteroidota</taxon>
        <taxon>Sphingobacteriia</taxon>
        <taxon>Sphingobacteriales</taxon>
        <taxon>Sphingobacteriaceae</taxon>
        <taxon>Mucilaginibacter</taxon>
    </lineage>
</organism>
<dbReference type="AlphaFoldDB" id="A0A367GTR7"/>
<feature type="transmembrane region" description="Helical" evidence="2">
    <location>
        <begin position="91"/>
        <end position="110"/>
    </location>
</feature>
<feature type="transmembrane region" description="Helical" evidence="2">
    <location>
        <begin position="122"/>
        <end position="146"/>
    </location>
</feature>
<keyword evidence="2" id="KW-1133">Transmembrane helix</keyword>
<accession>A0A367GTR7</accession>
<dbReference type="RefSeq" id="WP_114003465.1">
    <property type="nucleotide sequence ID" value="NZ_QGDC01000001.1"/>
</dbReference>
<keyword evidence="4" id="KW-1185">Reference proteome</keyword>
<feature type="region of interest" description="Disordered" evidence="1">
    <location>
        <begin position="1"/>
        <end position="23"/>
    </location>
</feature>
<dbReference type="OrthoDB" id="764986at2"/>
<dbReference type="EMBL" id="QGDC01000001">
    <property type="protein sequence ID" value="RCH56568.1"/>
    <property type="molecule type" value="Genomic_DNA"/>
</dbReference>
<reference evidence="3 4" key="1">
    <citation type="submission" date="2018-05" db="EMBL/GenBank/DDBJ databases">
        <title>Mucilaginibacter hurinus sp. nov., isolated from briquette warehouse soil.</title>
        <authorList>
            <person name="Choi L."/>
        </authorList>
    </citation>
    <scope>NUCLEOTIDE SEQUENCE [LARGE SCALE GENOMIC DNA]</scope>
    <source>
        <strain evidence="3 4">ZR32</strain>
    </source>
</reference>
<evidence type="ECO:0000313" key="4">
    <source>
        <dbReference type="Proteomes" id="UP000253209"/>
    </source>
</evidence>
<feature type="transmembrane region" description="Helical" evidence="2">
    <location>
        <begin position="64"/>
        <end position="85"/>
    </location>
</feature>
<sequence>MDDNKYPEDTGQDDTEQEQYSDESGAVEIYSKSAIWGFTIFFSMIFGGVLLMQNLRAAGYKKAGNVVLLFSIIYTLLSFAIGFVLAPGVRYIGVITNIIGGAVLTEYFYNKYFPDNDYYPKPIWRALGVSILIVLIIALILAMLIASVPGLKEQLEAIK</sequence>
<gene>
    <name evidence="3" type="ORF">DJ568_01535</name>
</gene>
<feature type="transmembrane region" description="Helical" evidence="2">
    <location>
        <begin position="34"/>
        <end position="52"/>
    </location>
</feature>